<name>A0A366RZ90_9HYPO</name>
<evidence type="ECO:0000313" key="2">
    <source>
        <dbReference type="EMBL" id="RBR22082.1"/>
    </source>
</evidence>
<dbReference type="RefSeq" id="XP_031017132.1">
    <property type="nucleotide sequence ID" value="XM_031158734.1"/>
</dbReference>
<gene>
    <name evidence="2" type="ORF">FIESC28_04587</name>
</gene>
<dbReference type="GeneID" id="41994030"/>
<dbReference type="EMBL" id="QKXC01000093">
    <property type="protein sequence ID" value="RBR22082.1"/>
    <property type="molecule type" value="Genomic_DNA"/>
</dbReference>
<dbReference type="Proteomes" id="UP000253153">
    <property type="component" value="Unassembled WGS sequence"/>
</dbReference>
<accession>A0A366RZ90</accession>
<keyword evidence="1" id="KW-0732">Signal</keyword>
<feature type="signal peptide" evidence="1">
    <location>
        <begin position="1"/>
        <end position="19"/>
    </location>
</feature>
<protein>
    <recommendedName>
        <fullName evidence="4">Infection structure specific protein</fullName>
    </recommendedName>
</protein>
<dbReference type="AlphaFoldDB" id="A0A366RZ90"/>
<comment type="caution">
    <text evidence="2">The sequence shown here is derived from an EMBL/GenBank/DDBJ whole genome shotgun (WGS) entry which is preliminary data.</text>
</comment>
<keyword evidence="3" id="KW-1185">Reference proteome</keyword>
<proteinExistence type="predicted"/>
<evidence type="ECO:0000313" key="3">
    <source>
        <dbReference type="Proteomes" id="UP000253153"/>
    </source>
</evidence>
<sequence>MHANYLTILAATAATGVSAGNVQHVDVVHILETLHVDNHVPSFSHNKRNLNAIFARDSKDEECLSTANSIVRNLPTPTGDLSSWAVGQGSKTDECTLTAPSSLSSDLMKYYTALASWEMDNQKNLVDFIKECATQDQLDDINKELGGGSCSDAAVVFTGASATETVMMQTALPNYTPAPAPTEVNAAAAHGISQLAALAAAGVAAFMIAA</sequence>
<evidence type="ECO:0008006" key="4">
    <source>
        <dbReference type="Google" id="ProtNLM"/>
    </source>
</evidence>
<feature type="chain" id="PRO_5016984545" description="Infection structure specific protein" evidence="1">
    <location>
        <begin position="20"/>
        <end position="210"/>
    </location>
</feature>
<organism evidence="2 3">
    <name type="scientific">Fusarium coffeatum</name>
    <dbReference type="NCBI Taxonomy" id="231269"/>
    <lineage>
        <taxon>Eukaryota</taxon>
        <taxon>Fungi</taxon>
        <taxon>Dikarya</taxon>
        <taxon>Ascomycota</taxon>
        <taxon>Pezizomycotina</taxon>
        <taxon>Sordariomycetes</taxon>
        <taxon>Hypocreomycetidae</taxon>
        <taxon>Hypocreales</taxon>
        <taxon>Nectriaceae</taxon>
        <taxon>Fusarium</taxon>
        <taxon>Fusarium incarnatum-equiseti species complex</taxon>
    </lineage>
</organism>
<evidence type="ECO:0000256" key="1">
    <source>
        <dbReference type="SAM" id="SignalP"/>
    </source>
</evidence>
<reference evidence="2 3" key="1">
    <citation type="submission" date="2018-06" db="EMBL/GenBank/DDBJ databases">
        <title>Fusarium incarnatum-equiseti species complex species 28.</title>
        <authorList>
            <person name="Gardiner D.M."/>
        </authorList>
    </citation>
    <scope>NUCLEOTIDE SEQUENCE [LARGE SCALE GENOMIC DNA]</scope>
    <source>
        <strain evidence="2 3">FIESC_28</strain>
    </source>
</reference>
<dbReference type="OrthoDB" id="4960012at2759"/>